<evidence type="ECO:0000256" key="1">
    <source>
        <dbReference type="SAM" id="MobiDB-lite"/>
    </source>
</evidence>
<dbReference type="OrthoDB" id="2413360at2759"/>
<proteinExistence type="predicted"/>
<evidence type="ECO:0000256" key="2">
    <source>
        <dbReference type="SAM" id="Phobius"/>
    </source>
</evidence>
<protein>
    <submittedName>
        <fullName evidence="3">Uncharacterized protein</fullName>
    </submittedName>
</protein>
<keyword evidence="4" id="KW-1185">Reference proteome</keyword>
<dbReference type="Proteomes" id="UP000738325">
    <property type="component" value="Unassembled WGS sequence"/>
</dbReference>
<keyword evidence="2" id="KW-0472">Membrane</keyword>
<comment type="caution">
    <text evidence="3">The sequence shown here is derived from an EMBL/GenBank/DDBJ whole genome shotgun (WGS) entry which is preliminary data.</text>
</comment>
<evidence type="ECO:0000313" key="3">
    <source>
        <dbReference type="EMBL" id="KAG0326914.1"/>
    </source>
</evidence>
<feature type="non-terminal residue" evidence="3">
    <location>
        <position position="647"/>
    </location>
</feature>
<feature type="region of interest" description="Disordered" evidence="1">
    <location>
        <begin position="346"/>
        <end position="375"/>
    </location>
</feature>
<name>A0A9P6RSU3_9FUNG</name>
<dbReference type="EMBL" id="JAAAIP010000070">
    <property type="protein sequence ID" value="KAG0326914.1"/>
    <property type="molecule type" value="Genomic_DNA"/>
</dbReference>
<reference evidence="3" key="1">
    <citation type="journal article" date="2020" name="Fungal Divers.">
        <title>Resolving the Mortierellaceae phylogeny through synthesis of multi-gene phylogenetics and phylogenomics.</title>
        <authorList>
            <person name="Vandepol N."/>
            <person name="Liber J."/>
            <person name="Desiro A."/>
            <person name="Na H."/>
            <person name="Kennedy M."/>
            <person name="Barry K."/>
            <person name="Grigoriev I.V."/>
            <person name="Miller A.N."/>
            <person name="O'Donnell K."/>
            <person name="Stajich J.E."/>
            <person name="Bonito G."/>
        </authorList>
    </citation>
    <scope>NUCLEOTIDE SEQUENCE</scope>
    <source>
        <strain evidence="3">REB-010B</strain>
    </source>
</reference>
<gene>
    <name evidence="3" type="ORF">BGZ99_008823</name>
</gene>
<evidence type="ECO:0000313" key="4">
    <source>
        <dbReference type="Proteomes" id="UP000738325"/>
    </source>
</evidence>
<keyword evidence="2" id="KW-1133">Transmembrane helix</keyword>
<feature type="transmembrane region" description="Helical" evidence="2">
    <location>
        <begin position="39"/>
        <end position="60"/>
    </location>
</feature>
<sequence length="647" mass="70810">LATYKFKTQNGTLDINVKRLTPSPEVLRIYKSAKAVQHLLILCVSLDIIFALSCIVNLGLYEFHPNLTDAASEPTMSSTDELTNFTMGSAGYLSTNMTGTTQPYMLFQKARLDYDVYHGVVACILVALSFLFVLWTRLRRWKTFLCGCIHAESEEEMSCEQDVHVFPFPFDLTLSSEHPVSISKDLSGTGSASTTRRLDAVFLEGAVSDRFLEAGSVLSHVTEEHNPHWDIEARRSSTANGSQGAVCIYYYEPFKTDNDLGAGVGHEMDNIILDTESPLQARTSAVVGHERYSSSWLPSVPVHGHTFTKSSRGRGSRLIDQCPQLSQQTLPFSGSNLAISASVPTSLPVPGVESSRKPWPRKAREDSYSNSTITDTSCLPVPSPAAIAVSLSDVPAANVRSESKSASDPPVFQLQTSSLTYSHADRLNRRLRLLPLTQSARKDIESGINISACEENRAGTSRKTRLFKTQAATDFFMTLMPRRRQVMEDTIAVLRSELEIRFLSPASSAASECNPADPDSPMMPPEIRTVGLPSHSESSIGVSTTSAQVDMSFGGNDDLYALNSKTLGSQVYCVQLDRMIDLPKGTPPSDTRQQLNSTIRRKPSVRQINISGHERAANVQQSSLSLAPSMVPPLTQLSIPKAKLVAI</sequence>
<feature type="transmembrane region" description="Helical" evidence="2">
    <location>
        <begin position="116"/>
        <end position="135"/>
    </location>
</feature>
<dbReference type="AlphaFoldDB" id="A0A9P6RSU3"/>
<accession>A0A9P6RSU3</accession>
<organism evidence="3 4">
    <name type="scientific">Dissophora globulifera</name>
    <dbReference type="NCBI Taxonomy" id="979702"/>
    <lineage>
        <taxon>Eukaryota</taxon>
        <taxon>Fungi</taxon>
        <taxon>Fungi incertae sedis</taxon>
        <taxon>Mucoromycota</taxon>
        <taxon>Mortierellomycotina</taxon>
        <taxon>Mortierellomycetes</taxon>
        <taxon>Mortierellales</taxon>
        <taxon>Mortierellaceae</taxon>
        <taxon>Dissophora</taxon>
    </lineage>
</organism>
<keyword evidence="2" id="KW-0812">Transmembrane</keyword>